<sequence length="167" mass="18225">MNHLRQLKHVRFNSSNLSTKPDNSLTGKIKELSRKYGRAALGVYLGISLVDFGVAFAAVHSLGTERIGAYEDAFFKTIKEWTGYKKTTVNQVQQASEGVVEDTAAQAHQKTGAGKASLWTEVVIAYGIHKALFIFIRVPITVAITPSIVKGLVKRGWNIGPAAARNK</sequence>
<evidence type="ECO:0000313" key="4">
    <source>
        <dbReference type="Proteomes" id="UP000013776"/>
    </source>
</evidence>
<dbReference type="VEuPathDB" id="FungiDB:TAPDE_000146"/>
<proteinExistence type="predicted"/>
<dbReference type="eggNOG" id="KOG4526">
    <property type="taxonomic scope" value="Eukaryota"/>
</dbReference>
<dbReference type="AlphaFoldDB" id="R4X6E4"/>
<dbReference type="Proteomes" id="UP000013776">
    <property type="component" value="Unassembled WGS sequence"/>
</dbReference>
<accession>R4X6E4</accession>
<organism evidence="3 4">
    <name type="scientific">Taphrina deformans (strain PYCC 5710 / ATCC 11124 / CBS 356.35 / IMI 108563 / JCM 9778 / NBRC 8474)</name>
    <name type="common">Peach leaf curl fungus</name>
    <name type="synonym">Lalaria deformans</name>
    <dbReference type="NCBI Taxonomy" id="1097556"/>
    <lineage>
        <taxon>Eukaryota</taxon>
        <taxon>Fungi</taxon>
        <taxon>Dikarya</taxon>
        <taxon>Ascomycota</taxon>
        <taxon>Taphrinomycotina</taxon>
        <taxon>Taphrinomycetes</taxon>
        <taxon>Taphrinales</taxon>
        <taxon>Taphrinaceae</taxon>
        <taxon>Taphrina</taxon>
    </lineage>
</organism>
<dbReference type="PANTHER" id="PTHR21377:SF0">
    <property type="entry name" value="PROTEIN FAM210B, MITOCHONDRIAL"/>
    <property type="match status" value="1"/>
</dbReference>
<name>R4X6E4_TAPDE</name>
<dbReference type="GO" id="GO:0005739">
    <property type="term" value="C:mitochondrion"/>
    <property type="evidence" value="ECO:0007669"/>
    <property type="project" value="TreeGrafter"/>
</dbReference>
<dbReference type="Pfam" id="PF06916">
    <property type="entry name" value="FAM210A-B_dom"/>
    <property type="match status" value="1"/>
</dbReference>
<comment type="caution">
    <text evidence="3">The sequence shown here is derived from an EMBL/GenBank/DDBJ whole genome shotgun (WGS) entry which is preliminary data.</text>
</comment>
<feature type="transmembrane region" description="Helical" evidence="1">
    <location>
        <begin position="39"/>
        <end position="59"/>
    </location>
</feature>
<dbReference type="EMBL" id="CAHR02000003">
    <property type="protein sequence ID" value="CCG80620.1"/>
    <property type="molecule type" value="Genomic_DNA"/>
</dbReference>
<protein>
    <submittedName>
        <fullName evidence="3">Peptide alpha-N-acetyltransferase Nat2</fullName>
    </submittedName>
</protein>
<reference evidence="3 4" key="1">
    <citation type="journal article" date="2013" name="MBio">
        <title>Genome sequencing of the plant pathogen Taphrina deformans, the causal agent of peach leaf curl.</title>
        <authorList>
            <person name="Cisse O.H."/>
            <person name="Almeida J.M.G.C.F."/>
            <person name="Fonseca A."/>
            <person name="Kumar A.A."/>
            <person name="Salojaervi J."/>
            <person name="Overmyer K."/>
            <person name="Hauser P.M."/>
            <person name="Pagni M."/>
        </authorList>
    </citation>
    <scope>NUCLEOTIDE SEQUENCE [LARGE SCALE GENOMIC DNA]</scope>
    <source>
        <strain evidence="4">PYCC 5710 / ATCC 11124 / CBS 356.35 / IMI 108563 / JCM 9778 / NBRC 8474</strain>
    </source>
</reference>
<evidence type="ECO:0000259" key="2">
    <source>
        <dbReference type="Pfam" id="PF06916"/>
    </source>
</evidence>
<dbReference type="PANTHER" id="PTHR21377">
    <property type="entry name" value="PROTEIN FAM210B, MITOCHONDRIAL"/>
    <property type="match status" value="1"/>
</dbReference>
<dbReference type="OrthoDB" id="426386at2759"/>
<keyword evidence="4" id="KW-1185">Reference proteome</keyword>
<dbReference type="InterPro" id="IPR009688">
    <property type="entry name" value="FAM210A/B-like_dom"/>
</dbReference>
<keyword evidence="1" id="KW-0812">Transmembrane</keyword>
<feature type="domain" description="DUF1279" evidence="2">
    <location>
        <begin position="28"/>
        <end position="146"/>
    </location>
</feature>
<gene>
    <name evidence="3" type="ORF">TAPDE_000146</name>
</gene>
<keyword evidence="1" id="KW-0472">Membrane</keyword>
<dbReference type="STRING" id="1097556.R4X6E4"/>
<keyword evidence="1" id="KW-1133">Transmembrane helix</keyword>
<evidence type="ECO:0000313" key="3">
    <source>
        <dbReference type="EMBL" id="CCG80620.1"/>
    </source>
</evidence>
<dbReference type="InterPro" id="IPR045866">
    <property type="entry name" value="FAM210A/B-like"/>
</dbReference>
<evidence type="ECO:0000256" key="1">
    <source>
        <dbReference type="SAM" id="Phobius"/>
    </source>
</evidence>